<organism evidence="1 2">
    <name type="scientific">Buddleja alternifolia</name>
    <dbReference type="NCBI Taxonomy" id="168488"/>
    <lineage>
        <taxon>Eukaryota</taxon>
        <taxon>Viridiplantae</taxon>
        <taxon>Streptophyta</taxon>
        <taxon>Embryophyta</taxon>
        <taxon>Tracheophyta</taxon>
        <taxon>Spermatophyta</taxon>
        <taxon>Magnoliopsida</taxon>
        <taxon>eudicotyledons</taxon>
        <taxon>Gunneridae</taxon>
        <taxon>Pentapetalae</taxon>
        <taxon>asterids</taxon>
        <taxon>lamiids</taxon>
        <taxon>Lamiales</taxon>
        <taxon>Scrophulariaceae</taxon>
        <taxon>Buddlejeae</taxon>
        <taxon>Buddleja</taxon>
    </lineage>
</organism>
<dbReference type="PANTHER" id="PTHR31170">
    <property type="entry name" value="BNAC04G53230D PROTEIN"/>
    <property type="match status" value="1"/>
</dbReference>
<keyword evidence="2" id="KW-1185">Reference proteome</keyword>
<dbReference type="Proteomes" id="UP000826271">
    <property type="component" value="Unassembled WGS sequence"/>
</dbReference>
<proteinExistence type="predicted"/>
<comment type="caution">
    <text evidence="1">The sequence shown here is derived from an EMBL/GenBank/DDBJ whole genome shotgun (WGS) entry which is preliminary data.</text>
</comment>
<reference evidence="1" key="1">
    <citation type="submission" date="2019-10" db="EMBL/GenBank/DDBJ databases">
        <authorList>
            <person name="Zhang R."/>
            <person name="Pan Y."/>
            <person name="Wang J."/>
            <person name="Ma R."/>
            <person name="Yu S."/>
        </authorList>
    </citation>
    <scope>NUCLEOTIDE SEQUENCE</scope>
    <source>
        <strain evidence="1">LA-IB0</strain>
        <tissue evidence="1">Leaf</tissue>
    </source>
</reference>
<sequence length="240" mass="28632">MIYKLPGRHDRLIRLLLSFLRNLYPHPESQYTERISESPDQEIKHLLHLIHINWRPPPDSDETIQAKKWQCFQFRIWIEKNGSAAIVKKKETWIQSARKLREANVKFKRSESDSFFKIEFENGVLSLPYLRIEDSTEDFFRNVIAYEQYSQDHENFVTDYVIFMDRLIDSSRDVEILRRRRIIDSWLGDDEMIANMFNKLVESIIVSAEDSIYARVYSNVNKTFSHPEKLVDEDVSARIL</sequence>
<name>A0AAV6WGA8_9LAMI</name>
<protein>
    <submittedName>
        <fullName evidence="1">Uncharacterized protein</fullName>
    </submittedName>
</protein>
<dbReference type="EMBL" id="WHWC01000014">
    <property type="protein sequence ID" value="KAG8369628.1"/>
    <property type="molecule type" value="Genomic_DNA"/>
</dbReference>
<dbReference type="PANTHER" id="PTHR31170:SF17">
    <property type="match status" value="1"/>
</dbReference>
<dbReference type="InterPro" id="IPR004158">
    <property type="entry name" value="DUF247_pln"/>
</dbReference>
<accession>A0AAV6WGA8</accession>
<evidence type="ECO:0000313" key="2">
    <source>
        <dbReference type="Proteomes" id="UP000826271"/>
    </source>
</evidence>
<dbReference type="Pfam" id="PF03140">
    <property type="entry name" value="DUF247"/>
    <property type="match status" value="1"/>
</dbReference>
<dbReference type="AlphaFoldDB" id="A0AAV6WGA8"/>
<evidence type="ECO:0000313" key="1">
    <source>
        <dbReference type="EMBL" id="KAG8369628.1"/>
    </source>
</evidence>
<gene>
    <name evidence="1" type="ORF">BUALT_Bualt14G0033400</name>
</gene>